<sequence length="65" mass="7507">MSSRRIFHDITREAMLVLWTGFKLTDLTHRICWNESLSFLLRNTPHESGALAQLTPHIKSSKVTL</sequence>
<evidence type="ECO:0000313" key="1">
    <source>
        <dbReference type="EMBL" id="KAF2844169.1"/>
    </source>
</evidence>
<organism evidence="1 2">
    <name type="scientific">Plenodomus tracheiphilus IPT5</name>
    <dbReference type="NCBI Taxonomy" id="1408161"/>
    <lineage>
        <taxon>Eukaryota</taxon>
        <taxon>Fungi</taxon>
        <taxon>Dikarya</taxon>
        <taxon>Ascomycota</taxon>
        <taxon>Pezizomycotina</taxon>
        <taxon>Dothideomycetes</taxon>
        <taxon>Pleosporomycetidae</taxon>
        <taxon>Pleosporales</taxon>
        <taxon>Pleosporineae</taxon>
        <taxon>Leptosphaeriaceae</taxon>
        <taxon>Plenodomus</taxon>
    </lineage>
</organism>
<reference evidence="1" key="1">
    <citation type="submission" date="2020-01" db="EMBL/GenBank/DDBJ databases">
        <authorList>
            <consortium name="DOE Joint Genome Institute"/>
            <person name="Haridas S."/>
            <person name="Albert R."/>
            <person name="Binder M."/>
            <person name="Bloem J."/>
            <person name="Labutti K."/>
            <person name="Salamov A."/>
            <person name="Andreopoulos B."/>
            <person name="Baker S.E."/>
            <person name="Barry K."/>
            <person name="Bills G."/>
            <person name="Bluhm B.H."/>
            <person name="Cannon C."/>
            <person name="Castanera R."/>
            <person name="Culley D.E."/>
            <person name="Daum C."/>
            <person name="Ezra D."/>
            <person name="Gonzalez J.B."/>
            <person name="Henrissat B."/>
            <person name="Kuo A."/>
            <person name="Liang C."/>
            <person name="Lipzen A."/>
            <person name="Lutzoni F."/>
            <person name="Magnuson J."/>
            <person name="Mondo S."/>
            <person name="Nolan M."/>
            <person name="Ohm R."/>
            <person name="Pangilinan J."/>
            <person name="Park H.-J."/>
            <person name="Ramirez L."/>
            <person name="Alfaro M."/>
            <person name="Sun H."/>
            <person name="Tritt A."/>
            <person name="Yoshinaga Y."/>
            <person name="Zwiers L.-H."/>
            <person name="Turgeon B.G."/>
            <person name="Goodwin S.B."/>
            <person name="Spatafora J.W."/>
            <person name="Crous P.W."/>
            <person name="Grigoriev I.V."/>
        </authorList>
    </citation>
    <scope>NUCLEOTIDE SEQUENCE</scope>
    <source>
        <strain evidence="1">IPT5</strain>
    </source>
</reference>
<evidence type="ECO:0000313" key="2">
    <source>
        <dbReference type="Proteomes" id="UP000799423"/>
    </source>
</evidence>
<keyword evidence="2" id="KW-1185">Reference proteome</keyword>
<protein>
    <submittedName>
        <fullName evidence="1">Uncharacterized protein</fullName>
    </submittedName>
</protein>
<dbReference type="AlphaFoldDB" id="A0A6A7APT4"/>
<dbReference type="EMBL" id="MU006408">
    <property type="protein sequence ID" value="KAF2844169.1"/>
    <property type="molecule type" value="Genomic_DNA"/>
</dbReference>
<gene>
    <name evidence="1" type="ORF">T440DRAFT_473608</name>
</gene>
<proteinExistence type="predicted"/>
<name>A0A6A7APT4_9PLEO</name>
<dbReference type="Proteomes" id="UP000799423">
    <property type="component" value="Unassembled WGS sequence"/>
</dbReference>
<accession>A0A6A7APT4</accession>